<sequence length="114" mass="12791">MNENMAALVPEIRGLHVDEDESRILRVKVVAGIGLAKKDILGASDPYTRLSLYDPVTGELISLQTKTIKKVHPRKHRLLLEVFDENRLIAVFTLKGVEFGSRARRIVTFGLVPE</sequence>
<evidence type="ECO:0000259" key="1">
    <source>
        <dbReference type="Pfam" id="PF00168"/>
    </source>
</evidence>
<gene>
    <name evidence="2" type="ORF">C0J50_4878</name>
</gene>
<evidence type="ECO:0000313" key="2">
    <source>
        <dbReference type="EMBL" id="KAI5611355.1"/>
    </source>
</evidence>
<name>A0AAD5A8F1_SILAS</name>
<dbReference type="Proteomes" id="UP001205998">
    <property type="component" value="Unassembled WGS sequence"/>
</dbReference>
<proteinExistence type="predicted"/>
<comment type="caution">
    <text evidence="2">The sequence shown here is derived from an EMBL/GenBank/DDBJ whole genome shotgun (WGS) entry which is preliminary data.</text>
</comment>
<keyword evidence="3" id="KW-1185">Reference proteome</keyword>
<dbReference type="AlphaFoldDB" id="A0AAD5A8F1"/>
<feature type="domain" description="C2" evidence="1">
    <location>
        <begin position="24"/>
        <end position="73"/>
    </location>
</feature>
<accession>A0AAD5A8F1</accession>
<dbReference type="InterPro" id="IPR000008">
    <property type="entry name" value="C2_dom"/>
</dbReference>
<dbReference type="Pfam" id="PF00168">
    <property type="entry name" value="C2"/>
    <property type="match status" value="1"/>
</dbReference>
<protein>
    <submittedName>
        <fullName evidence="2">E3 ubiquitin-protein ligase NEDD4</fullName>
    </submittedName>
</protein>
<dbReference type="EMBL" id="MU567224">
    <property type="protein sequence ID" value="KAI5611355.1"/>
    <property type="molecule type" value="Genomic_DNA"/>
</dbReference>
<dbReference type="InterPro" id="IPR035892">
    <property type="entry name" value="C2_domain_sf"/>
</dbReference>
<evidence type="ECO:0000313" key="3">
    <source>
        <dbReference type="Proteomes" id="UP001205998"/>
    </source>
</evidence>
<reference evidence="2" key="1">
    <citation type="submission" date="2018-07" db="EMBL/GenBank/DDBJ databases">
        <title>Comparative genomics of catfishes provides insights into carnivory and benthic adaptation.</title>
        <authorList>
            <person name="Zhang Y."/>
            <person name="Wang D."/>
            <person name="Peng Z."/>
            <person name="Zheng S."/>
            <person name="Shao F."/>
            <person name="Tao W."/>
        </authorList>
    </citation>
    <scope>NUCLEOTIDE SEQUENCE</scope>
    <source>
        <strain evidence="2">Chongqing</strain>
    </source>
</reference>
<dbReference type="Gene3D" id="2.60.40.150">
    <property type="entry name" value="C2 domain"/>
    <property type="match status" value="1"/>
</dbReference>
<dbReference type="SUPFAM" id="SSF49562">
    <property type="entry name" value="C2 domain (Calcium/lipid-binding domain, CaLB)"/>
    <property type="match status" value="1"/>
</dbReference>
<organism evidence="2 3">
    <name type="scientific">Silurus asotus</name>
    <name type="common">Amur catfish</name>
    <name type="synonym">Parasilurus asotus</name>
    <dbReference type="NCBI Taxonomy" id="30991"/>
    <lineage>
        <taxon>Eukaryota</taxon>
        <taxon>Metazoa</taxon>
        <taxon>Chordata</taxon>
        <taxon>Craniata</taxon>
        <taxon>Vertebrata</taxon>
        <taxon>Euteleostomi</taxon>
        <taxon>Actinopterygii</taxon>
        <taxon>Neopterygii</taxon>
        <taxon>Teleostei</taxon>
        <taxon>Ostariophysi</taxon>
        <taxon>Siluriformes</taxon>
        <taxon>Siluridae</taxon>
        <taxon>Silurus</taxon>
    </lineage>
</organism>